<comment type="caution">
    <text evidence="2">The sequence shown here is derived from an EMBL/GenBank/DDBJ whole genome shotgun (WGS) entry which is preliminary data.</text>
</comment>
<feature type="signal peptide" evidence="1">
    <location>
        <begin position="1"/>
        <end position="28"/>
    </location>
</feature>
<organism evidence="2 3">
    <name type="scientific">Thiopseudomonas acetoxidans</name>
    <dbReference type="NCBI Taxonomy" id="3041622"/>
    <lineage>
        <taxon>Bacteria</taxon>
        <taxon>Pseudomonadati</taxon>
        <taxon>Pseudomonadota</taxon>
        <taxon>Gammaproteobacteria</taxon>
        <taxon>Pseudomonadales</taxon>
        <taxon>Pseudomonadaceae</taxon>
        <taxon>Thiopseudomonas</taxon>
    </lineage>
</organism>
<accession>A0ABT7SNU9</accession>
<sequence>MNFLKRIFLGITLALFSLSAQVSLSAQAENYDSPMLIDTPARTCTLNHDNSNLTNALAYCVQLAELGYDYAQYELGNYWYNGVLTEQNYSEAIRWYSQASMQGHAQAQLRLGLMYAKGQGTAVNKAQAFIILKMAAINGSDEAYNEADRLILDMEAQELELANQVLSQIFRKYLQDIQDHNLEQLTNP</sequence>
<dbReference type="Pfam" id="PF08238">
    <property type="entry name" value="Sel1"/>
    <property type="match status" value="2"/>
</dbReference>
<protein>
    <submittedName>
        <fullName evidence="2">Tetratricopeptide repeat protein</fullName>
    </submittedName>
</protein>
<reference evidence="2 3" key="1">
    <citation type="submission" date="2023-06" db="EMBL/GenBank/DDBJ databases">
        <title>Thiopseudomonas sp. CY1220 draft genome sequence.</title>
        <authorList>
            <person name="Zhao G."/>
            <person name="An M."/>
        </authorList>
    </citation>
    <scope>NUCLEOTIDE SEQUENCE [LARGE SCALE GENOMIC DNA]</scope>
    <source>
        <strain evidence="2 3">CY1220</strain>
    </source>
</reference>
<evidence type="ECO:0000313" key="3">
    <source>
        <dbReference type="Proteomes" id="UP001241056"/>
    </source>
</evidence>
<keyword evidence="1" id="KW-0732">Signal</keyword>
<dbReference type="PANTHER" id="PTHR11102">
    <property type="entry name" value="SEL-1-LIKE PROTEIN"/>
    <property type="match status" value="1"/>
</dbReference>
<dbReference type="PANTHER" id="PTHR11102:SF160">
    <property type="entry name" value="ERAD-ASSOCIATED E3 UBIQUITIN-PROTEIN LIGASE COMPONENT HRD3"/>
    <property type="match status" value="1"/>
</dbReference>
<dbReference type="Proteomes" id="UP001241056">
    <property type="component" value="Unassembled WGS sequence"/>
</dbReference>
<feature type="chain" id="PRO_5047256657" evidence="1">
    <location>
        <begin position="29"/>
        <end position="188"/>
    </location>
</feature>
<evidence type="ECO:0000313" key="2">
    <source>
        <dbReference type="EMBL" id="MDM7857857.1"/>
    </source>
</evidence>
<dbReference type="EMBL" id="JAUCDY010000005">
    <property type="protein sequence ID" value="MDM7857857.1"/>
    <property type="molecule type" value="Genomic_DNA"/>
</dbReference>
<evidence type="ECO:0000256" key="1">
    <source>
        <dbReference type="SAM" id="SignalP"/>
    </source>
</evidence>
<proteinExistence type="predicted"/>
<keyword evidence="3" id="KW-1185">Reference proteome</keyword>
<dbReference type="SMART" id="SM00671">
    <property type="entry name" value="SEL1"/>
    <property type="match status" value="2"/>
</dbReference>
<dbReference type="InterPro" id="IPR006597">
    <property type="entry name" value="Sel1-like"/>
</dbReference>
<dbReference type="SUPFAM" id="SSF81901">
    <property type="entry name" value="HCP-like"/>
    <property type="match status" value="1"/>
</dbReference>
<name>A0ABT7SNU9_9GAMM</name>
<dbReference type="Gene3D" id="1.25.40.10">
    <property type="entry name" value="Tetratricopeptide repeat domain"/>
    <property type="match status" value="1"/>
</dbReference>
<dbReference type="InterPro" id="IPR011990">
    <property type="entry name" value="TPR-like_helical_dom_sf"/>
</dbReference>
<gene>
    <name evidence="2" type="ORF">QEZ41_06130</name>
</gene>
<dbReference type="InterPro" id="IPR050767">
    <property type="entry name" value="Sel1_AlgK"/>
</dbReference>
<dbReference type="RefSeq" id="WP_289410516.1">
    <property type="nucleotide sequence ID" value="NZ_JAUCDY010000005.1"/>
</dbReference>